<keyword evidence="8" id="KW-1185">Reference proteome</keyword>
<evidence type="ECO:0000313" key="7">
    <source>
        <dbReference type="EMBL" id="GGI65110.1"/>
    </source>
</evidence>
<accession>A0A917JD84</accession>
<protein>
    <submittedName>
        <fullName evidence="7">ABC transporter permease</fullName>
    </submittedName>
</protein>
<name>A0A917JD84_9ENTE</name>
<evidence type="ECO:0000313" key="8">
    <source>
        <dbReference type="Proteomes" id="UP000622610"/>
    </source>
</evidence>
<gene>
    <name evidence="7" type="ORF">GCM10011482_07640</name>
</gene>
<evidence type="ECO:0000256" key="3">
    <source>
        <dbReference type="ARBA" id="ARBA00022692"/>
    </source>
</evidence>
<feature type="transmembrane region" description="Helical" evidence="6">
    <location>
        <begin position="278"/>
        <end position="305"/>
    </location>
</feature>
<dbReference type="AlphaFoldDB" id="A0A917JD84"/>
<keyword evidence="4 6" id="KW-1133">Transmembrane helix</keyword>
<feature type="transmembrane region" description="Helical" evidence="6">
    <location>
        <begin position="79"/>
        <end position="102"/>
    </location>
</feature>
<evidence type="ECO:0000256" key="6">
    <source>
        <dbReference type="SAM" id="Phobius"/>
    </source>
</evidence>
<dbReference type="RefSeq" id="WP_188366951.1">
    <property type="nucleotide sequence ID" value="NZ_BMDT01000002.1"/>
</dbReference>
<feature type="transmembrane region" description="Helical" evidence="6">
    <location>
        <begin position="141"/>
        <end position="159"/>
    </location>
</feature>
<reference evidence="7" key="2">
    <citation type="submission" date="2020-09" db="EMBL/GenBank/DDBJ databases">
        <authorList>
            <person name="Sun Q."/>
            <person name="Sedlacek I."/>
        </authorList>
    </citation>
    <scope>NUCLEOTIDE SEQUENCE</scope>
    <source>
        <strain evidence="7">CCM 8433</strain>
    </source>
</reference>
<reference evidence="7" key="1">
    <citation type="journal article" date="2014" name="Int. J. Syst. Evol. Microbiol.">
        <title>Complete genome sequence of Corynebacterium casei LMG S-19264T (=DSM 44701T), isolated from a smear-ripened cheese.</title>
        <authorList>
            <consortium name="US DOE Joint Genome Institute (JGI-PGF)"/>
            <person name="Walter F."/>
            <person name="Albersmeier A."/>
            <person name="Kalinowski J."/>
            <person name="Ruckert C."/>
        </authorList>
    </citation>
    <scope>NUCLEOTIDE SEQUENCE</scope>
    <source>
        <strain evidence="7">CCM 8433</strain>
    </source>
</reference>
<feature type="transmembrane region" description="Helical" evidence="6">
    <location>
        <begin position="325"/>
        <end position="347"/>
    </location>
</feature>
<feature type="transmembrane region" description="Helical" evidence="6">
    <location>
        <begin position="197"/>
        <end position="215"/>
    </location>
</feature>
<dbReference type="Pfam" id="PF02653">
    <property type="entry name" value="BPD_transp_2"/>
    <property type="match status" value="1"/>
</dbReference>
<dbReference type="EMBL" id="BMDT01000002">
    <property type="protein sequence ID" value="GGI65110.1"/>
    <property type="molecule type" value="Genomic_DNA"/>
</dbReference>
<evidence type="ECO:0000256" key="4">
    <source>
        <dbReference type="ARBA" id="ARBA00022989"/>
    </source>
</evidence>
<feature type="transmembrane region" description="Helical" evidence="6">
    <location>
        <begin position="109"/>
        <end position="135"/>
    </location>
</feature>
<evidence type="ECO:0000256" key="1">
    <source>
        <dbReference type="ARBA" id="ARBA00004651"/>
    </source>
</evidence>
<keyword evidence="2" id="KW-1003">Cell membrane</keyword>
<dbReference type="GO" id="GO:0005886">
    <property type="term" value="C:plasma membrane"/>
    <property type="evidence" value="ECO:0007669"/>
    <property type="project" value="UniProtKB-SubCell"/>
</dbReference>
<dbReference type="InterPro" id="IPR001851">
    <property type="entry name" value="ABC_transp_permease"/>
</dbReference>
<comment type="caution">
    <text evidence="7">The sequence shown here is derived from an EMBL/GenBank/DDBJ whole genome shotgun (WGS) entry which is preliminary data.</text>
</comment>
<dbReference type="PANTHER" id="PTHR47089:SF1">
    <property type="entry name" value="GUANOSINE ABC TRANSPORTER PERMEASE PROTEIN NUPP"/>
    <property type="match status" value="1"/>
</dbReference>
<sequence length="381" mass="40781">MHNRTERIRNILIPVISVILGLLLGGLLMIAFGYNPISGYAWMLDASLGSTRSIGETLRQATPLIFTALGFSVANSAGFFNIGLSGQALSGWVASVWFALAFPDMPRLLMLPLAVLIGAAAGAVAAAIPGFLRAFFGTSEVIVTIMMNYILLYLSTFMLQNVMPESMRNNLDASKPIAENATLRLPWLTEFFGGSRVNSGLFLALLMLVLVWFLMKKTTLGYEIRSVGLNPYASEYAGMSSRRTIVMSMVISGGLAGLGGVMEGLGTYQNFFVQTGSLAIGFDGMAVSLLGSGTSIGILLSALLFSVLKIGGLGMQTGANIPFEIVNVSIALIIFFVGINYIVRVAVNKFLPMRKDEAIEAIVVMETALEPDEEKAEGGEE</sequence>
<feature type="transmembrane region" description="Helical" evidence="6">
    <location>
        <begin position="245"/>
        <end position="266"/>
    </location>
</feature>
<organism evidence="7 8">
    <name type="scientific">Enterococcus alcedinis</name>
    <dbReference type="NCBI Taxonomy" id="1274384"/>
    <lineage>
        <taxon>Bacteria</taxon>
        <taxon>Bacillati</taxon>
        <taxon>Bacillota</taxon>
        <taxon>Bacilli</taxon>
        <taxon>Lactobacillales</taxon>
        <taxon>Enterococcaceae</taxon>
        <taxon>Enterococcus</taxon>
    </lineage>
</organism>
<evidence type="ECO:0000256" key="2">
    <source>
        <dbReference type="ARBA" id="ARBA00022475"/>
    </source>
</evidence>
<dbReference type="Proteomes" id="UP000622610">
    <property type="component" value="Unassembled WGS sequence"/>
</dbReference>
<comment type="subcellular location">
    <subcellularLocation>
        <location evidence="1">Cell membrane</location>
        <topology evidence="1">Multi-pass membrane protein</topology>
    </subcellularLocation>
</comment>
<dbReference type="CDD" id="cd06580">
    <property type="entry name" value="TM_PBP1_transp_TpRbsC_like"/>
    <property type="match status" value="1"/>
</dbReference>
<keyword evidence="5 6" id="KW-0472">Membrane</keyword>
<keyword evidence="3 6" id="KW-0812">Transmembrane</keyword>
<proteinExistence type="predicted"/>
<evidence type="ECO:0000256" key="5">
    <source>
        <dbReference type="ARBA" id="ARBA00023136"/>
    </source>
</evidence>
<dbReference type="GO" id="GO:0022857">
    <property type="term" value="F:transmembrane transporter activity"/>
    <property type="evidence" value="ECO:0007669"/>
    <property type="project" value="InterPro"/>
</dbReference>
<dbReference type="PANTHER" id="PTHR47089">
    <property type="entry name" value="ABC TRANSPORTER, PERMEASE PROTEIN"/>
    <property type="match status" value="1"/>
</dbReference>
<feature type="transmembrane region" description="Helical" evidence="6">
    <location>
        <begin position="12"/>
        <end position="34"/>
    </location>
</feature>